<evidence type="ECO:0000256" key="1">
    <source>
        <dbReference type="SAM" id="Phobius"/>
    </source>
</evidence>
<evidence type="ECO:0000313" key="3">
    <source>
        <dbReference type="Proteomes" id="UP000236248"/>
    </source>
</evidence>
<keyword evidence="1" id="KW-0812">Transmembrane</keyword>
<proteinExistence type="predicted"/>
<dbReference type="RefSeq" id="WP_158648710.1">
    <property type="nucleotide sequence ID" value="NZ_LT981265.1"/>
</dbReference>
<gene>
    <name evidence="2" type="ORF">NCAV_1025</name>
</gene>
<keyword evidence="1" id="KW-1133">Transmembrane helix</keyword>
<feature type="transmembrane region" description="Helical" evidence="1">
    <location>
        <begin position="18"/>
        <end position="43"/>
    </location>
</feature>
<keyword evidence="3" id="KW-1185">Reference proteome</keyword>
<reference evidence="3" key="1">
    <citation type="submission" date="2018-01" db="EMBL/GenBank/DDBJ databases">
        <authorList>
            <person name="Kerou L M."/>
        </authorList>
    </citation>
    <scope>NUCLEOTIDE SEQUENCE [LARGE SCALE GENOMIC DNA]</scope>
    <source>
        <strain evidence="3">SCU2</strain>
    </source>
</reference>
<dbReference type="KEGG" id="ncv:NCAV_1025"/>
<sequence>MTVTEGERGDRTRSIRKFLYYTLLTIVYLLKGIVLILTLLIMLGEKGLKRLKV</sequence>
<keyword evidence="1" id="KW-0472">Membrane</keyword>
<accession>A0A2K5ARC0</accession>
<dbReference type="EMBL" id="LT981265">
    <property type="protein sequence ID" value="SPC34202.1"/>
    <property type="molecule type" value="Genomic_DNA"/>
</dbReference>
<dbReference type="GeneID" id="55636288"/>
<protein>
    <submittedName>
        <fullName evidence="2">Uncharacterized protein</fullName>
    </submittedName>
</protein>
<dbReference type="AlphaFoldDB" id="A0A2K5ARC0"/>
<organism evidence="2 3">
    <name type="scientific">Candidatus Nitrosocaldus cavascurensis</name>
    <dbReference type="NCBI Taxonomy" id="2058097"/>
    <lineage>
        <taxon>Archaea</taxon>
        <taxon>Nitrososphaerota</taxon>
        <taxon>Nitrososphaeria</taxon>
        <taxon>Candidatus Nitrosocaldales</taxon>
        <taxon>Candidatus Nitrosocaldaceae</taxon>
        <taxon>Candidatus Nitrosocaldus</taxon>
    </lineage>
</organism>
<evidence type="ECO:0000313" key="2">
    <source>
        <dbReference type="EMBL" id="SPC34202.1"/>
    </source>
</evidence>
<dbReference type="Proteomes" id="UP000236248">
    <property type="component" value="Chromosome NCAV"/>
</dbReference>
<name>A0A2K5ARC0_9ARCH</name>